<dbReference type="InterPro" id="IPR036259">
    <property type="entry name" value="MFS_trans_sf"/>
</dbReference>
<evidence type="ECO:0000256" key="6">
    <source>
        <dbReference type="SAM" id="MobiDB-lite"/>
    </source>
</evidence>
<dbReference type="InterPro" id="IPR011701">
    <property type="entry name" value="MFS"/>
</dbReference>
<dbReference type="Gene3D" id="1.20.1250.20">
    <property type="entry name" value="MFS general substrate transporter like domains"/>
    <property type="match status" value="1"/>
</dbReference>
<dbReference type="RefSeq" id="WP_248865051.1">
    <property type="nucleotide sequence ID" value="NZ_CP086322.1"/>
</dbReference>
<feature type="transmembrane region" description="Helical" evidence="7">
    <location>
        <begin position="370"/>
        <end position="396"/>
    </location>
</feature>
<dbReference type="CDD" id="cd17321">
    <property type="entry name" value="MFS_MMR_MDR_like"/>
    <property type="match status" value="1"/>
</dbReference>
<keyword evidence="10" id="KW-1185">Reference proteome</keyword>
<gene>
    <name evidence="9" type="ORF">K9S39_21930</name>
</gene>
<feature type="region of interest" description="Disordered" evidence="6">
    <location>
        <begin position="497"/>
        <end position="597"/>
    </location>
</feature>
<sequence>MPAVASTATLLQPPGRTATRWLILAVICVAQLTVVLDNTVLNVAVPSLTEEMGATTADVQWMINAYSLVQSGLLLTAGNSADRYGRKKMLAVGLVLFGVASLGATLAQSPGRLIAARAVMGVGGALLVTTTLAVVMQIFDDAERPKAIGIWSSVNSLGFAAGPLIGGSLLNHFWWGSLFLVNLPVALTGLVAVVTLVPESKSRGGERPDLLGALLSMIGMAGVVYAIIDGPVSGWLSGRVLISAAVGLVGLAVFALWELRVPYPMLDMHFFRNRRFIGAVSGGILVAFGLAGSMFLLTQHLQLVLGYGPLDAGLRMAPLAVTVILVNFTGVGARLMARLGTPGMIVSGMTLLAAGLAAICTLGGDSYGGMLTGLIVMGVGVAFAMPTMANAIMSAIPPAKAGVGAGVNGTLMEFGQGLGVAVLGAVLNARFVALLPLVAAGAGSLPAALARTRTDAERAAVHDAFASGIGTSQLVGAAAVFLGGLLAAVLLRRAERTGQAAGRGTGQGKATGPEGEASDGASAGTSGTTSDGASARASGGTSVRTAGGTPVRTAGGRLARTAGGTSARASDDGSGGRSASPDPAAGLSSSPTVSAAE</sequence>
<feature type="compositionally biased region" description="Polar residues" evidence="6">
    <location>
        <begin position="587"/>
        <end position="597"/>
    </location>
</feature>
<feature type="compositionally biased region" description="Low complexity" evidence="6">
    <location>
        <begin position="577"/>
        <end position="586"/>
    </location>
</feature>
<keyword evidence="5" id="KW-0046">Antibiotic resistance</keyword>
<feature type="transmembrane region" description="Helical" evidence="7">
    <location>
        <begin position="240"/>
        <end position="257"/>
    </location>
</feature>
<dbReference type="Gene3D" id="1.20.1720.10">
    <property type="entry name" value="Multidrug resistance protein D"/>
    <property type="match status" value="1"/>
</dbReference>
<feature type="transmembrane region" description="Helical" evidence="7">
    <location>
        <begin position="90"/>
        <end position="108"/>
    </location>
</feature>
<keyword evidence="3 7" id="KW-1133">Transmembrane helix</keyword>
<feature type="domain" description="Major facilitator superfamily (MFS) profile" evidence="8">
    <location>
        <begin position="23"/>
        <end position="495"/>
    </location>
</feature>
<feature type="transmembrane region" description="Helical" evidence="7">
    <location>
        <begin position="317"/>
        <end position="337"/>
    </location>
</feature>
<protein>
    <submittedName>
        <fullName evidence="9">MFS transporter</fullName>
    </submittedName>
</protein>
<evidence type="ECO:0000256" key="5">
    <source>
        <dbReference type="ARBA" id="ARBA00023251"/>
    </source>
</evidence>
<feature type="transmembrane region" description="Helical" evidence="7">
    <location>
        <begin position="173"/>
        <end position="198"/>
    </location>
</feature>
<reference evidence="9" key="1">
    <citation type="submission" date="2021-10" db="EMBL/GenBank/DDBJ databases">
        <title>Streptomyces nigrumlapis sp.nov.,an antimicrobial producing actinobacterium isolated from Black Gobi rocks.</title>
        <authorList>
            <person name="Wen Y."/>
            <person name="Zhang W."/>
            <person name="Liu X.G."/>
        </authorList>
    </citation>
    <scope>NUCLEOTIDE SEQUENCE</scope>
    <source>
        <strain evidence="9">ST13-2-2</strain>
    </source>
</reference>
<evidence type="ECO:0000313" key="10">
    <source>
        <dbReference type="Proteomes" id="UP000830115"/>
    </source>
</evidence>
<dbReference type="InterPro" id="IPR005829">
    <property type="entry name" value="Sugar_transporter_CS"/>
</dbReference>
<evidence type="ECO:0000256" key="3">
    <source>
        <dbReference type="ARBA" id="ARBA00022989"/>
    </source>
</evidence>
<dbReference type="SUPFAM" id="SSF103473">
    <property type="entry name" value="MFS general substrate transporter"/>
    <property type="match status" value="1"/>
</dbReference>
<feature type="transmembrane region" description="Helical" evidence="7">
    <location>
        <begin position="417"/>
        <end position="445"/>
    </location>
</feature>
<feature type="transmembrane region" description="Helical" evidence="7">
    <location>
        <begin position="344"/>
        <end position="364"/>
    </location>
</feature>
<feature type="transmembrane region" description="Helical" evidence="7">
    <location>
        <begin position="21"/>
        <end position="41"/>
    </location>
</feature>
<proteinExistence type="predicted"/>
<dbReference type="PROSITE" id="PS00216">
    <property type="entry name" value="SUGAR_TRANSPORT_1"/>
    <property type="match status" value="1"/>
</dbReference>
<dbReference type="Pfam" id="PF07690">
    <property type="entry name" value="MFS_1"/>
    <property type="match status" value="1"/>
</dbReference>
<dbReference type="PRINTS" id="PR01036">
    <property type="entry name" value="TCRTETB"/>
</dbReference>
<feature type="transmembrane region" description="Helical" evidence="7">
    <location>
        <begin position="148"/>
        <end position="167"/>
    </location>
</feature>
<feature type="transmembrane region" description="Helical" evidence="7">
    <location>
        <begin position="114"/>
        <end position="136"/>
    </location>
</feature>
<evidence type="ECO:0000256" key="4">
    <source>
        <dbReference type="ARBA" id="ARBA00023136"/>
    </source>
</evidence>
<dbReference type="InterPro" id="IPR020846">
    <property type="entry name" value="MFS_dom"/>
</dbReference>
<feature type="compositionally biased region" description="Polar residues" evidence="6">
    <location>
        <begin position="523"/>
        <end position="532"/>
    </location>
</feature>
<evidence type="ECO:0000256" key="2">
    <source>
        <dbReference type="ARBA" id="ARBA00022692"/>
    </source>
</evidence>
<feature type="transmembrane region" description="Helical" evidence="7">
    <location>
        <begin position="277"/>
        <end position="297"/>
    </location>
</feature>
<name>A0ABY4M8R2_9ACTN</name>
<dbReference type="Proteomes" id="UP000830115">
    <property type="component" value="Chromosome"/>
</dbReference>
<evidence type="ECO:0000259" key="8">
    <source>
        <dbReference type="PROSITE" id="PS50850"/>
    </source>
</evidence>
<evidence type="ECO:0000256" key="1">
    <source>
        <dbReference type="ARBA" id="ARBA00004651"/>
    </source>
</evidence>
<evidence type="ECO:0000313" key="9">
    <source>
        <dbReference type="EMBL" id="UQA94174.1"/>
    </source>
</evidence>
<feature type="transmembrane region" description="Helical" evidence="7">
    <location>
        <begin position="465"/>
        <end position="491"/>
    </location>
</feature>
<keyword evidence="4 7" id="KW-0472">Membrane</keyword>
<dbReference type="EMBL" id="CP086322">
    <property type="protein sequence ID" value="UQA94174.1"/>
    <property type="molecule type" value="Genomic_DNA"/>
</dbReference>
<organism evidence="9 10">
    <name type="scientific">Streptomyces halobius</name>
    <dbReference type="NCBI Taxonomy" id="2879846"/>
    <lineage>
        <taxon>Bacteria</taxon>
        <taxon>Bacillati</taxon>
        <taxon>Actinomycetota</taxon>
        <taxon>Actinomycetes</taxon>
        <taxon>Kitasatosporales</taxon>
        <taxon>Streptomycetaceae</taxon>
        <taxon>Streptomyces</taxon>
    </lineage>
</organism>
<dbReference type="PANTHER" id="PTHR42718">
    <property type="entry name" value="MAJOR FACILITATOR SUPERFAMILY MULTIDRUG TRANSPORTER MFSC"/>
    <property type="match status" value="1"/>
</dbReference>
<evidence type="ECO:0000256" key="7">
    <source>
        <dbReference type="SAM" id="Phobius"/>
    </source>
</evidence>
<comment type="subcellular location">
    <subcellularLocation>
        <location evidence="1">Cell membrane</location>
        <topology evidence="1">Multi-pass membrane protein</topology>
    </subcellularLocation>
</comment>
<dbReference type="PROSITE" id="PS50850">
    <property type="entry name" value="MFS"/>
    <property type="match status" value="1"/>
</dbReference>
<keyword evidence="2 7" id="KW-0812">Transmembrane</keyword>
<feature type="transmembrane region" description="Helical" evidence="7">
    <location>
        <begin position="210"/>
        <end position="228"/>
    </location>
</feature>
<feature type="compositionally biased region" description="Low complexity" evidence="6">
    <location>
        <begin position="552"/>
        <end position="568"/>
    </location>
</feature>
<accession>A0ABY4M8R2</accession>
<dbReference type="PANTHER" id="PTHR42718:SF42">
    <property type="entry name" value="EXPORT PROTEIN"/>
    <property type="match status" value="1"/>
</dbReference>
<feature type="transmembrane region" description="Helical" evidence="7">
    <location>
        <begin position="61"/>
        <end position="78"/>
    </location>
</feature>